<dbReference type="Gene3D" id="3.10.180.10">
    <property type="entry name" value="2,3-Dihydroxybiphenyl 1,2-Dioxygenase, domain 1"/>
    <property type="match status" value="1"/>
</dbReference>
<dbReference type="SUPFAM" id="SSF54593">
    <property type="entry name" value="Glyoxalase/Bleomycin resistance protein/Dihydroxybiphenyl dioxygenase"/>
    <property type="match status" value="1"/>
</dbReference>
<protein>
    <submittedName>
        <fullName evidence="2">Lyase</fullName>
    </submittedName>
</protein>
<gene>
    <name evidence="2" type="ORF">CIK84_13645</name>
</gene>
<dbReference type="AlphaFoldDB" id="A0A2N7S0M2"/>
<reference evidence="2 3" key="1">
    <citation type="journal article" date="2017" name="Elife">
        <title>Extensive horizontal gene transfer in cheese-associated bacteria.</title>
        <authorList>
            <person name="Bonham K.S."/>
            <person name="Wolfe B.E."/>
            <person name="Dutton R.J."/>
        </authorList>
    </citation>
    <scope>NUCLEOTIDE SEQUENCE [LARGE SCALE GENOMIC DNA]</scope>
    <source>
        <strain evidence="2 3">JB182</strain>
    </source>
</reference>
<dbReference type="InterPro" id="IPR037523">
    <property type="entry name" value="VOC_core"/>
</dbReference>
<keyword evidence="2" id="KW-0456">Lyase</keyword>
<dbReference type="InterPro" id="IPR029068">
    <property type="entry name" value="Glyas_Bleomycin-R_OHBP_Dase"/>
</dbReference>
<dbReference type="GO" id="GO:0016829">
    <property type="term" value="F:lyase activity"/>
    <property type="evidence" value="ECO:0007669"/>
    <property type="project" value="UniProtKB-KW"/>
</dbReference>
<sequence length="135" mass="14057">MANISINFVPLSVLDVDQALLFYRDGLGFTVVSDVANGDFRWVSLAGSDGSGTNLVLSTPGAGRSEADAQALAELVAKGAIGPLVLSTTDLDGLFESLSASGAEVLQEPMDQPWGPRDCAFRDPSGNMVRINQAA</sequence>
<dbReference type="EMBL" id="PNQX01000002">
    <property type="protein sequence ID" value="PMQ19689.1"/>
    <property type="molecule type" value="Genomic_DNA"/>
</dbReference>
<accession>A0A2N7S0M2</accession>
<dbReference type="RefSeq" id="WP_102598769.1">
    <property type="nucleotide sequence ID" value="NZ_JABUYH010000071.1"/>
</dbReference>
<feature type="domain" description="VOC" evidence="1">
    <location>
        <begin position="5"/>
        <end position="134"/>
    </location>
</feature>
<dbReference type="Proteomes" id="UP000235739">
    <property type="component" value="Unassembled WGS sequence"/>
</dbReference>
<dbReference type="PANTHER" id="PTHR36437">
    <property type="entry name" value="GLYOXALASE/BLEOMYCIN RESISTANCE PROTEIN/DIOXYGENASE"/>
    <property type="match status" value="1"/>
</dbReference>
<comment type="caution">
    <text evidence="2">The sequence shown here is derived from an EMBL/GenBank/DDBJ whole genome shotgun (WGS) entry which is preliminary data.</text>
</comment>
<dbReference type="InterPro" id="IPR004360">
    <property type="entry name" value="Glyas_Fos-R_dOase_dom"/>
</dbReference>
<dbReference type="PROSITE" id="PS51819">
    <property type="entry name" value="VOC"/>
    <property type="match status" value="1"/>
</dbReference>
<evidence type="ECO:0000313" key="2">
    <source>
        <dbReference type="EMBL" id="PMQ19689.1"/>
    </source>
</evidence>
<organism evidence="2 3">
    <name type="scientific">Glutamicibacter arilaitensis</name>
    <dbReference type="NCBI Taxonomy" id="256701"/>
    <lineage>
        <taxon>Bacteria</taxon>
        <taxon>Bacillati</taxon>
        <taxon>Actinomycetota</taxon>
        <taxon>Actinomycetes</taxon>
        <taxon>Micrococcales</taxon>
        <taxon>Micrococcaceae</taxon>
        <taxon>Glutamicibacter</taxon>
    </lineage>
</organism>
<evidence type="ECO:0000259" key="1">
    <source>
        <dbReference type="PROSITE" id="PS51819"/>
    </source>
</evidence>
<proteinExistence type="predicted"/>
<dbReference type="PANTHER" id="PTHR36437:SF2">
    <property type="entry name" value="GLYOXALASE_BLEOMYCIN RESISTANCE PROTEIN_DIOXYGENASE"/>
    <property type="match status" value="1"/>
</dbReference>
<evidence type="ECO:0000313" key="3">
    <source>
        <dbReference type="Proteomes" id="UP000235739"/>
    </source>
</evidence>
<dbReference type="Pfam" id="PF00903">
    <property type="entry name" value="Glyoxalase"/>
    <property type="match status" value="1"/>
</dbReference>
<name>A0A2N7S0M2_9MICC</name>